<protein>
    <recommendedName>
        <fullName evidence="15">lytic cellulose monooxygenase (C4-dehydrogenating)</fullName>
        <ecNumber evidence="15">1.14.99.56</ecNumber>
    </recommendedName>
</protein>
<evidence type="ECO:0000313" key="17">
    <source>
        <dbReference type="EMBL" id="KAA1098051.1"/>
    </source>
</evidence>
<evidence type="ECO:0000256" key="9">
    <source>
        <dbReference type="ARBA" id="ARBA00023033"/>
    </source>
</evidence>
<feature type="domain" description="Auxiliary Activity family 9 catalytic" evidence="16">
    <location>
        <begin position="184"/>
        <end position="344"/>
    </location>
</feature>
<dbReference type="PANTHER" id="PTHR33353">
    <property type="entry name" value="PUTATIVE (AFU_ORTHOLOGUE AFUA_1G12560)-RELATED"/>
    <property type="match status" value="1"/>
</dbReference>
<keyword evidence="10" id="KW-1015">Disulfide bond</keyword>
<sequence>MYTSSSGGIPPGELDCVPARREGFLLTSWDKYPLVGRGTSRRTGVQLVGRDSFRRTSVQLVGRDSFRRAGYPLVGRNPSRREDLSQLVRRNPSRRAGLCTSSPVSNLRALCALIDGLCHGYIKAWSADEGHTWTWGQKQELEKSSIRGFSENTGWIGSKFLTKPAFVCGSGLTPSLKIVAPSGDLFSKADQSAGKTLAVASGATVRLLINDKPHKIYPHENGHIQIYLGYCGPSETACKKFDASTISYFKILSLKHGLGSKKEFPYNKHKDGNVVKVPISNNLPKGSYIMRIELIVFGQSSEAEGKQDQYYITCGQMALPEPEVSPPVSIESLESVWFPGAYKDGNINPDDPPPGPNVVNLSTSSPGGIPPGGVASLGTGYPLGYPDIRQDFRGNGTSTPESAPAGGYPLALADIRQRIADIRNRLSWTISNQNQFSLSNMIGFQLNFEKENYSC</sequence>
<dbReference type="GO" id="GO:0004497">
    <property type="term" value="F:monooxygenase activity"/>
    <property type="evidence" value="ECO:0007669"/>
    <property type="project" value="UniProtKB-KW"/>
</dbReference>
<evidence type="ECO:0000256" key="10">
    <source>
        <dbReference type="ARBA" id="ARBA00023157"/>
    </source>
</evidence>
<keyword evidence="11" id="KW-0119">Carbohydrate metabolism</keyword>
<dbReference type="PANTHER" id="PTHR33353:SF10">
    <property type="entry name" value="ENDO-BETA-1,4-GLUCANASE D"/>
    <property type="match status" value="1"/>
</dbReference>
<dbReference type="OrthoDB" id="4849160at2759"/>
<evidence type="ECO:0000256" key="8">
    <source>
        <dbReference type="ARBA" id="ARBA00023008"/>
    </source>
</evidence>
<dbReference type="Gene3D" id="2.70.50.70">
    <property type="match status" value="1"/>
</dbReference>
<comment type="subcellular location">
    <subcellularLocation>
        <location evidence="2">Secreted</location>
    </subcellularLocation>
</comment>
<evidence type="ECO:0000256" key="15">
    <source>
        <dbReference type="ARBA" id="ARBA00047174"/>
    </source>
</evidence>
<organism evidence="17 18">
    <name type="scientific">Puccinia graminis f. sp. tritici</name>
    <dbReference type="NCBI Taxonomy" id="56615"/>
    <lineage>
        <taxon>Eukaryota</taxon>
        <taxon>Fungi</taxon>
        <taxon>Dikarya</taxon>
        <taxon>Basidiomycota</taxon>
        <taxon>Pucciniomycotina</taxon>
        <taxon>Pucciniomycetes</taxon>
        <taxon>Pucciniales</taxon>
        <taxon>Pucciniaceae</taxon>
        <taxon>Puccinia</taxon>
    </lineage>
</organism>
<keyword evidence="5" id="KW-0732">Signal</keyword>
<comment type="cofactor">
    <cofactor evidence="1">
        <name>Cu(2+)</name>
        <dbReference type="ChEBI" id="CHEBI:29036"/>
    </cofactor>
</comment>
<comment type="similarity">
    <text evidence="13">Belongs to the polysaccharide monooxygenase AA9 family.</text>
</comment>
<dbReference type="EC" id="1.14.99.56" evidence="15"/>
<evidence type="ECO:0000256" key="12">
    <source>
        <dbReference type="ARBA" id="ARBA00023326"/>
    </source>
</evidence>
<dbReference type="Proteomes" id="UP000324748">
    <property type="component" value="Unassembled WGS sequence"/>
</dbReference>
<dbReference type="Pfam" id="PF03443">
    <property type="entry name" value="AA9"/>
    <property type="match status" value="1"/>
</dbReference>
<evidence type="ECO:0000259" key="16">
    <source>
        <dbReference type="Pfam" id="PF03443"/>
    </source>
</evidence>
<dbReference type="GO" id="GO:0005576">
    <property type="term" value="C:extracellular region"/>
    <property type="evidence" value="ECO:0007669"/>
    <property type="project" value="UniProtKB-SubCell"/>
</dbReference>
<keyword evidence="7" id="KW-0560">Oxidoreductase</keyword>
<evidence type="ECO:0000256" key="5">
    <source>
        <dbReference type="ARBA" id="ARBA00022729"/>
    </source>
</evidence>
<comment type="caution">
    <text evidence="17">The sequence shown here is derived from an EMBL/GenBank/DDBJ whole genome shotgun (WGS) entry which is preliminary data.</text>
</comment>
<keyword evidence="9" id="KW-0503">Monooxygenase</keyword>
<evidence type="ECO:0000256" key="13">
    <source>
        <dbReference type="ARBA" id="ARBA00044502"/>
    </source>
</evidence>
<proteinExistence type="inferred from homology"/>
<comment type="catalytic activity">
    <reaction evidence="14">
        <text>[(1-&gt;4)-beta-D-glucosyl]n+m + reduced acceptor + O2 = 4-dehydro-beta-D-glucosyl-[(1-&gt;4)-beta-D-glucosyl]n-1 + [(1-&gt;4)-beta-D-glucosyl]m + acceptor + H2O.</text>
        <dbReference type="EC" id="1.14.99.56"/>
    </reaction>
</comment>
<evidence type="ECO:0000256" key="11">
    <source>
        <dbReference type="ARBA" id="ARBA00023277"/>
    </source>
</evidence>
<evidence type="ECO:0000256" key="6">
    <source>
        <dbReference type="ARBA" id="ARBA00023001"/>
    </source>
</evidence>
<name>A0A5B0P9N4_PUCGR</name>
<evidence type="ECO:0000256" key="3">
    <source>
        <dbReference type="ARBA" id="ARBA00022525"/>
    </source>
</evidence>
<evidence type="ECO:0000256" key="14">
    <source>
        <dbReference type="ARBA" id="ARBA00045077"/>
    </source>
</evidence>
<keyword evidence="6" id="KW-0136">Cellulose degradation</keyword>
<dbReference type="GO" id="GO:0030245">
    <property type="term" value="P:cellulose catabolic process"/>
    <property type="evidence" value="ECO:0007669"/>
    <property type="project" value="UniProtKB-KW"/>
</dbReference>
<gene>
    <name evidence="17" type="ORF">PGT21_027393</name>
</gene>
<keyword evidence="3" id="KW-0964">Secreted</keyword>
<evidence type="ECO:0000256" key="4">
    <source>
        <dbReference type="ARBA" id="ARBA00022723"/>
    </source>
</evidence>
<dbReference type="EMBL" id="VSWC01000066">
    <property type="protein sequence ID" value="KAA1098051.1"/>
    <property type="molecule type" value="Genomic_DNA"/>
</dbReference>
<evidence type="ECO:0000313" key="18">
    <source>
        <dbReference type="Proteomes" id="UP000324748"/>
    </source>
</evidence>
<keyword evidence="18" id="KW-1185">Reference proteome</keyword>
<keyword evidence="8" id="KW-0186">Copper</keyword>
<dbReference type="GO" id="GO:0046872">
    <property type="term" value="F:metal ion binding"/>
    <property type="evidence" value="ECO:0007669"/>
    <property type="project" value="UniProtKB-KW"/>
</dbReference>
<keyword evidence="4" id="KW-0479">Metal-binding</keyword>
<reference evidence="17 18" key="1">
    <citation type="submission" date="2019-05" db="EMBL/GenBank/DDBJ databases">
        <title>Emergence of the Ug99 lineage of the wheat stem rust pathogen through somatic hybridization.</title>
        <authorList>
            <person name="Li F."/>
            <person name="Upadhyaya N.M."/>
            <person name="Sperschneider J."/>
            <person name="Matny O."/>
            <person name="Nguyen-Phuc H."/>
            <person name="Mago R."/>
            <person name="Raley C."/>
            <person name="Miller M.E."/>
            <person name="Silverstein K.A.T."/>
            <person name="Henningsen E."/>
            <person name="Hirsch C.D."/>
            <person name="Visser B."/>
            <person name="Pretorius Z.A."/>
            <person name="Steffenson B.J."/>
            <person name="Schwessinger B."/>
            <person name="Dodds P.N."/>
            <person name="Figueroa M."/>
        </authorList>
    </citation>
    <scope>NUCLEOTIDE SEQUENCE [LARGE SCALE GENOMIC DNA]</scope>
    <source>
        <strain evidence="17">21-0</strain>
    </source>
</reference>
<evidence type="ECO:0000256" key="7">
    <source>
        <dbReference type="ARBA" id="ARBA00023002"/>
    </source>
</evidence>
<evidence type="ECO:0000256" key="1">
    <source>
        <dbReference type="ARBA" id="ARBA00001973"/>
    </source>
</evidence>
<dbReference type="InterPro" id="IPR049892">
    <property type="entry name" value="AA9"/>
</dbReference>
<evidence type="ECO:0000256" key="2">
    <source>
        <dbReference type="ARBA" id="ARBA00004613"/>
    </source>
</evidence>
<dbReference type="InterPro" id="IPR005103">
    <property type="entry name" value="AA9_LPMO"/>
</dbReference>
<dbReference type="AlphaFoldDB" id="A0A5B0P9N4"/>
<accession>A0A5B0P9N4</accession>
<keyword evidence="12" id="KW-0624">Polysaccharide degradation</keyword>